<dbReference type="RefSeq" id="WP_186931047.1">
    <property type="nucleotide sequence ID" value="NZ_JACOOJ010000038.1"/>
</dbReference>
<evidence type="ECO:0000313" key="1">
    <source>
        <dbReference type="EMBL" id="MBC5634435.1"/>
    </source>
</evidence>
<organism evidence="1 2">
    <name type="scientific">Parabacteroides hominis</name>
    <dbReference type="NCBI Taxonomy" id="2763057"/>
    <lineage>
        <taxon>Bacteria</taxon>
        <taxon>Pseudomonadati</taxon>
        <taxon>Bacteroidota</taxon>
        <taxon>Bacteroidia</taxon>
        <taxon>Bacteroidales</taxon>
        <taxon>Tannerellaceae</taxon>
        <taxon>Parabacteroides</taxon>
    </lineage>
</organism>
<sequence>MRGIGRRTYPPGPCFMKKLLKEMRTLFGDAPTCDSFDEKLLTLDAATREKYRLGLCRLAFGYYDKLPPAYRRFTDKYLKHDRYLYTDYLACHTAMSRLRYPLHDPDMLIAVLHVLENADRRGRVFYHHLASCLLIVFGYPYKLNTLGEKIARAVPDAETVRDFLELVAIVRLDGKD</sequence>
<accession>A0ABR7DSM1</accession>
<dbReference type="EMBL" id="JACOOJ010000038">
    <property type="protein sequence ID" value="MBC5634435.1"/>
    <property type="molecule type" value="Genomic_DNA"/>
</dbReference>
<evidence type="ECO:0000313" key="2">
    <source>
        <dbReference type="Proteomes" id="UP000651475"/>
    </source>
</evidence>
<reference evidence="1 2" key="1">
    <citation type="submission" date="2020-08" db="EMBL/GenBank/DDBJ databases">
        <title>Genome public.</title>
        <authorList>
            <person name="Liu C."/>
            <person name="Sun Q."/>
        </authorList>
    </citation>
    <scope>NUCLEOTIDE SEQUENCE [LARGE SCALE GENOMIC DNA]</scope>
    <source>
        <strain evidence="1 2">NSJ-79</strain>
    </source>
</reference>
<gene>
    <name evidence="1" type="ORF">H8S65_16955</name>
</gene>
<protein>
    <submittedName>
        <fullName evidence="1">Uncharacterized protein</fullName>
    </submittedName>
</protein>
<dbReference type="Proteomes" id="UP000651475">
    <property type="component" value="Unassembled WGS sequence"/>
</dbReference>
<comment type="caution">
    <text evidence="1">The sequence shown here is derived from an EMBL/GenBank/DDBJ whole genome shotgun (WGS) entry which is preliminary data.</text>
</comment>
<keyword evidence="2" id="KW-1185">Reference proteome</keyword>
<proteinExistence type="predicted"/>
<name>A0ABR7DSM1_9BACT</name>